<dbReference type="PROSITE" id="PS50202">
    <property type="entry name" value="MSP"/>
    <property type="match status" value="1"/>
</dbReference>
<dbReference type="SUPFAM" id="SSF49354">
    <property type="entry name" value="PapD-like"/>
    <property type="match status" value="1"/>
</dbReference>
<dbReference type="InterPro" id="IPR008962">
    <property type="entry name" value="PapD-like_sf"/>
</dbReference>
<dbReference type="PANTHER" id="PTHR10809">
    <property type="entry name" value="VESICLE-ASSOCIATED MEMBRANE PROTEIN-ASSOCIATED PROTEIN"/>
    <property type="match status" value="1"/>
</dbReference>
<evidence type="ECO:0000313" key="6">
    <source>
        <dbReference type="Proteomes" id="UP000734854"/>
    </source>
</evidence>
<dbReference type="InterPro" id="IPR013783">
    <property type="entry name" value="Ig-like_fold"/>
</dbReference>
<comment type="caution">
    <text evidence="5">The sequence shown here is derived from an EMBL/GenBank/DDBJ whole genome shotgun (WGS) entry which is preliminary data.</text>
</comment>
<gene>
    <name evidence="5" type="ORF">ZIOFF_014469</name>
</gene>
<organism evidence="5 6">
    <name type="scientific">Zingiber officinale</name>
    <name type="common">Ginger</name>
    <name type="synonym">Amomum zingiber</name>
    <dbReference type="NCBI Taxonomy" id="94328"/>
    <lineage>
        <taxon>Eukaryota</taxon>
        <taxon>Viridiplantae</taxon>
        <taxon>Streptophyta</taxon>
        <taxon>Embryophyta</taxon>
        <taxon>Tracheophyta</taxon>
        <taxon>Spermatophyta</taxon>
        <taxon>Magnoliopsida</taxon>
        <taxon>Liliopsida</taxon>
        <taxon>Zingiberales</taxon>
        <taxon>Zingiberaceae</taxon>
        <taxon>Zingiber</taxon>
    </lineage>
</organism>
<name>A0A8J5HBP2_ZINOF</name>
<dbReference type="FunFam" id="2.60.40.10:FF:000813">
    <property type="entry name" value="Vesicle-associated protein 1-1"/>
    <property type="match status" value="1"/>
</dbReference>
<reference evidence="5 6" key="1">
    <citation type="submission" date="2020-08" db="EMBL/GenBank/DDBJ databases">
        <title>Plant Genome Project.</title>
        <authorList>
            <person name="Zhang R.-G."/>
        </authorList>
    </citation>
    <scope>NUCLEOTIDE SEQUENCE [LARGE SCALE GENOMIC DNA]</scope>
    <source>
        <tissue evidence="5">Rhizome</tissue>
    </source>
</reference>
<dbReference type="AlphaFoldDB" id="A0A8J5HBP2"/>
<dbReference type="GO" id="GO:0005789">
    <property type="term" value="C:endoplasmic reticulum membrane"/>
    <property type="evidence" value="ECO:0007669"/>
    <property type="project" value="InterPro"/>
</dbReference>
<evidence type="ECO:0000259" key="4">
    <source>
        <dbReference type="PROSITE" id="PS50202"/>
    </source>
</evidence>
<evidence type="ECO:0000256" key="2">
    <source>
        <dbReference type="SAM" id="Coils"/>
    </source>
</evidence>
<dbReference type="InterPro" id="IPR000535">
    <property type="entry name" value="MSP_dom"/>
</dbReference>
<dbReference type="InterPro" id="IPR016763">
    <property type="entry name" value="VAP"/>
</dbReference>
<evidence type="ECO:0000313" key="5">
    <source>
        <dbReference type="EMBL" id="KAG6524556.1"/>
    </source>
</evidence>
<protein>
    <recommendedName>
        <fullName evidence="4">MSP domain-containing protein</fullName>
    </recommendedName>
</protein>
<dbReference type="PANTHER" id="PTHR10809:SF148">
    <property type="entry name" value="OS01G0936800 PROTEIN"/>
    <property type="match status" value="1"/>
</dbReference>
<sequence length="460" mass="50755">MRKVAMGAGEMLVEIHPQELRFTFELKKQSSCSVQLVNKSKDFVAFKVKTTSPKRYCVRPNTGIILPRSTCDFIVIMQASKEIPSDMQLKDKFLIQTTVVPYGSMDEDIIPSFFSKETGRYIQENKLRVVLVSPPHSPEVETNQEVFKQDLSFKALDSADPIVTVESDSKSELVKEVLMVRETSVSNNGAATNEANQGEPILKETCIANDQELGIANFTPLHVAKDIDDLKLQLDSLVLKLNEAEKTIASLKEEINASTQERDKFKGEIRRIWSTQGPPSPSLAGGKLGKPVGLACAQDMPSSRPAMCGALSKPKSYRRHAWQTSGRDMCARYAKQRSGSLGRCPSHAGGVLGVHLSWACAQGMLSSGEDSDSAQGIVQRPSHAGGRLGNHPSQVWPQAMPSSGMDVVVCRTLSKPKSCKRHTWKMSKSSMHARHVEKRLRILVVRGVLPKPKSCSRQTW</sequence>
<dbReference type="Proteomes" id="UP000734854">
    <property type="component" value="Unassembled WGS sequence"/>
</dbReference>
<dbReference type="GO" id="GO:0090158">
    <property type="term" value="P:endoplasmic reticulum membrane organization"/>
    <property type="evidence" value="ECO:0007669"/>
    <property type="project" value="TreeGrafter"/>
</dbReference>
<accession>A0A8J5HBP2</accession>
<feature type="region of interest" description="Disordered" evidence="3">
    <location>
        <begin position="371"/>
        <end position="391"/>
    </location>
</feature>
<feature type="domain" description="MSP" evidence="4">
    <location>
        <begin position="12"/>
        <end position="132"/>
    </location>
</feature>
<comment type="similarity">
    <text evidence="1">Belongs to the VAMP-associated protein (VAP) (TC 9.B.17) family.</text>
</comment>
<dbReference type="Pfam" id="PF00635">
    <property type="entry name" value="Motile_Sperm"/>
    <property type="match status" value="1"/>
</dbReference>
<evidence type="ECO:0000256" key="3">
    <source>
        <dbReference type="SAM" id="MobiDB-lite"/>
    </source>
</evidence>
<proteinExistence type="inferred from homology"/>
<dbReference type="EMBL" id="JACMSC010000004">
    <property type="protein sequence ID" value="KAG6524556.1"/>
    <property type="molecule type" value="Genomic_DNA"/>
</dbReference>
<keyword evidence="2" id="KW-0175">Coiled coil</keyword>
<feature type="coiled-coil region" evidence="2">
    <location>
        <begin position="227"/>
        <end position="268"/>
    </location>
</feature>
<dbReference type="Gene3D" id="2.60.40.10">
    <property type="entry name" value="Immunoglobulins"/>
    <property type="match status" value="1"/>
</dbReference>
<dbReference type="GO" id="GO:0061817">
    <property type="term" value="P:endoplasmic reticulum-plasma membrane tethering"/>
    <property type="evidence" value="ECO:0007669"/>
    <property type="project" value="TreeGrafter"/>
</dbReference>
<evidence type="ECO:0000256" key="1">
    <source>
        <dbReference type="ARBA" id="ARBA00008932"/>
    </source>
</evidence>
<keyword evidence="6" id="KW-1185">Reference proteome</keyword>
<dbReference type="GO" id="GO:0005886">
    <property type="term" value="C:plasma membrane"/>
    <property type="evidence" value="ECO:0007669"/>
    <property type="project" value="TreeGrafter"/>
</dbReference>